<feature type="transmembrane region" description="Helical" evidence="1">
    <location>
        <begin position="12"/>
        <end position="30"/>
    </location>
</feature>
<keyword evidence="1" id="KW-0812">Transmembrane</keyword>
<keyword evidence="1" id="KW-1133">Transmembrane helix</keyword>
<sequence length="221" mass="24207">MAAERGWRHWLALSAFCVAAGALVLQYVILMRGASPAIGPALATLRFFSYFTILSNLLVAFATASACVHGGGSPAAFFRRPAVQGGIALYIGVTGLIYFSILRHLWQPQGAQWWADTGLHYASPVLYVAWWVFGLRHSGLRWRTVMAWLGFPAAYLLWVLLRGAWVHEYPYPFIDVGQLGWAATVRNAAGVLVLFLGLGALLVAADRGLAKSGWMDGTRRK</sequence>
<evidence type="ECO:0000313" key="2">
    <source>
        <dbReference type="EMBL" id="TKR33858.1"/>
    </source>
</evidence>
<reference evidence="2 3" key="1">
    <citation type="submission" date="2019-04" db="EMBL/GenBank/DDBJ databases">
        <title>Reference strain of H23.</title>
        <authorList>
            <person name="Luo X."/>
        </authorList>
    </citation>
    <scope>NUCLEOTIDE SEQUENCE [LARGE SCALE GENOMIC DNA]</scope>
    <source>
        <strain evidence="2 3">H23</strain>
    </source>
</reference>
<keyword evidence="3" id="KW-1185">Reference proteome</keyword>
<feature type="transmembrane region" description="Helical" evidence="1">
    <location>
        <begin position="50"/>
        <end position="70"/>
    </location>
</feature>
<organism evidence="2 3">
    <name type="scientific">Luteimonas gilva</name>
    <dbReference type="NCBI Taxonomy" id="2572684"/>
    <lineage>
        <taxon>Bacteria</taxon>
        <taxon>Pseudomonadati</taxon>
        <taxon>Pseudomonadota</taxon>
        <taxon>Gammaproteobacteria</taxon>
        <taxon>Lysobacterales</taxon>
        <taxon>Lysobacteraceae</taxon>
        <taxon>Luteimonas</taxon>
    </lineage>
</organism>
<accession>A0A4U5JYG5</accession>
<dbReference type="Proteomes" id="UP000308707">
    <property type="component" value="Unassembled WGS sequence"/>
</dbReference>
<dbReference type="EMBL" id="SZUA01000001">
    <property type="protein sequence ID" value="TKR33858.1"/>
    <property type="molecule type" value="Genomic_DNA"/>
</dbReference>
<evidence type="ECO:0000256" key="1">
    <source>
        <dbReference type="SAM" id="Phobius"/>
    </source>
</evidence>
<comment type="caution">
    <text evidence="2">The sequence shown here is derived from an EMBL/GenBank/DDBJ whole genome shotgun (WGS) entry which is preliminary data.</text>
</comment>
<protein>
    <recommendedName>
        <fullName evidence="4">FAR-17a/AIG1-like protein</fullName>
    </recommendedName>
</protein>
<name>A0A4U5JYG5_9GAMM</name>
<evidence type="ECO:0000313" key="3">
    <source>
        <dbReference type="Proteomes" id="UP000308707"/>
    </source>
</evidence>
<feature type="transmembrane region" description="Helical" evidence="1">
    <location>
        <begin position="145"/>
        <end position="165"/>
    </location>
</feature>
<gene>
    <name evidence="2" type="ORF">FCE95_06195</name>
</gene>
<dbReference type="AlphaFoldDB" id="A0A4U5JYG5"/>
<keyword evidence="1" id="KW-0472">Membrane</keyword>
<dbReference type="InterPro" id="IPR049713">
    <property type="entry name" value="Pr6Pr-like"/>
</dbReference>
<feature type="transmembrane region" description="Helical" evidence="1">
    <location>
        <begin position="185"/>
        <end position="205"/>
    </location>
</feature>
<proteinExistence type="predicted"/>
<feature type="transmembrane region" description="Helical" evidence="1">
    <location>
        <begin position="82"/>
        <end position="101"/>
    </location>
</feature>
<dbReference type="OrthoDB" id="9809977at2"/>
<evidence type="ECO:0008006" key="4">
    <source>
        <dbReference type="Google" id="ProtNLM"/>
    </source>
</evidence>
<dbReference type="RefSeq" id="WP_137266064.1">
    <property type="nucleotide sequence ID" value="NZ_SZUA01000001.1"/>
</dbReference>
<dbReference type="NCBIfam" id="NF038065">
    <property type="entry name" value="Pr6Pr"/>
    <property type="match status" value="1"/>
</dbReference>
<feature type="transmembrane region" description="Helical" evidence="1">
    <location>
        <begin position="113"/>
        <end position="133"/>
    </location>
</feature>